<dbReference type="Gene3D" id="1.10.155.10">
    <property type="entry name" value="Chemotaxis receptor methyltransferase CheR, N-terminal domain"/>
    <property type="match status" value="1"/>
</dbReference>
<evidence type="ECO:0000256" key="6">
    <source>
        <dbReference type="PIRSR" id="PIRSR000410-1"/>
    </source>
</evidence>
<name>A0A4S5BK30_9BURK</name>
<dbReference type="PROSITE" id="PS50123">
    <property type="entry name" value="CHER"/>
    <property type="match status" value="1"/>
</dbReference>
<comment type="catalytic activity">
    <reaction evidence="1 5">
        <text>L-glutamyl-[protein] + S-adenosyl-L-methionine = [protein]-L-glutamate 5-O-methyl ester + S-adenosyl-L-homocysteine</text>
        <dbReference type="Rhea" id="RHEA:24452"/>
        <dbReference type="Rhea" id="RHEA-COMP:10208"/>
        <dbReference type="Rhea" id="RHEA-COMP:10311"/>
        <dbReference type="ChEBI" id="CHEBI:29973"/>
        <dbReference type="ChEBI" id="CHEBI:57856"/>
        <dbReference type="ChEBI" id="CHEBI:59789"/>
        <dbReference type="ChEBI" id="CHEBI:82795"/>
        <dbReference type="EC" id="2.1.1.80"/>
    </reaction>
</comment>
<dbReference type="OrthoDB" id="9816309at2"/>
<feature type="binding site" evidence="6">
    <location>
        <position position="152"/>
    </location>
    <ligand>
        <name>S-adenosyl-L-methionine</name>
        <dbReference type="ChEBI" id="CHEBI:59789"/>
    </ligand>
</feature>
<proteinExistence type="predicted"/>
<dbReference type="InterPro" id="IPR022641">
    <property type="entry name" value="CheR_N"/>
</dbReference>
<keyword evidence="2 5" id="KW-0489">Methyltransferase</keyword>
<dbReference type="Pfam" id="PF01739">
    <property type="entry name" value="CheR"/>
    <property type="match status" value="1"/>
</dbReference>
<evidence type="ECO:0000313" key="9">
    <source>
        <dbReference type="Proteomes" id="UP000306236"/>
    </source>
</evidence>
<dbReference type="InterPro" id="IPR022642">
    <property type="entry name" value="CheR_C"/>
</dbReference>
<dbReference type="SMART" id="SM00138">
    <property type="entry name" value="MeTrc"/>
    <property type="match status" value="1"/>
</dbReference>
<dbReference type="Gene3D" id="3.40.50.150">
    <property type="entry name" value="Vaccinia Virus protein VP39"/>
    <property type="match status" value="1"/>
</dbReference>
<dbReference type="InterPro" id="IPR026024">
    <property type="entry name" value="Chemotaxis_MeTrfase_CheR"/>
</dbReference>
<dbReference type="RefSeq" id="WP_136407587.1">
    <property type="nucleotide sequence ID" value="NZ_SSWX01000025.1"/>
</dbReference>
<gene>
    <name evidence="8" type="ORF">E8K88_15505</name>
</gene>
<feature type="binding site" evidence="6">
    <location>
        <position position="88"/>
    </location>
    <ligand>
        <name>S-adenosyl-L-methionine</name>
        <dbReference type="ChEBI" id="CHEBI:59789"/>
    </ligand>
</feature>
<evidence type="ECO:0000256" key="5">
    <source>
        <dbReference type="PIRNR" id="PIRNR000410"/>
    </source>
</evidence>
<dbReference type="GO" id="GO:0032259">
    <property type="term" value="P:methylation"/>
    <property type="evidence" value="ECO:0007669"/>
    <property type="project" value="UniProtKB-KW"/>
</dbReference>
<dbReference type="GO" id="GO:0008983">
    <property type="term" value="F:protein-glutamate O-methyltransferase activity"/>
    <property type="evidence" value="ECO:0007669"/>
    <property type="project" value="UniProtKB-EC"/>
</dbReference>
<sequence length="283" mass="32151">MTSRSNAATANSAIELDYQDQDFQRIRSMIFAQAGIYLHEGKRAMVFNRLSKRLRQTQQRSFSDYLDALDCSADSPEWEFFINALTTNLTAFFREAHHFDMLREMLQNKPAKQAWSIWSGATASGEEAYSIAITAAASLPAAQESVRIIASDINTHTLARASQGIYPLSKVEHLGDGILKNYFQRGTGERDGLVRIQPWLTQWIAFTQINLQSHSWPTDIAQLNAIFCRNVLIYFQETTQRQVLERLHHALAPGGYLFMGHAEHLGKHEDLFKPIGKTVYAKR</sequence>
<accession>A0A4S5BK30</accession>
<dbReference type="PANTHER" id="PTHR24422">
    <property type="entry name" value="CHEMOTAXIS PROTEIN METHYLTRANSFERASE"/>
    <property type="match status" value="1"/>
</dbReference>
<dbReference type="PRINTS" id="PR00996">
    <property type="entry name" value="CHERMTFRASE"/>
</dbReference>
<reference evidence="8 9" key="1">
    <citation type="submission" date="2019-04" db="EMBL/GenBank/DDBJ databases">
        <title>Lampropedia sp YIM MLB12 draf genome.</title>
        <authorList>
            <person name="Wang Y.-X."/>
        </authorList>
    </citation>
    <scope>NUCLEOTIDE SEQUENCE [LARGE SCALE GENOMIC DNA]</scope>
    <source>
        <strain evidence="8 9">YIM MLB12</strain>
    </source>
</reference>
<evidence type="ECO:0000259" key="7">
    <source>
        <dbReference type="PROSITE" id="PS50123"/>
    </source>
</evidence>
<evidence type="ECO:0000313" key="8">
    <source>
        <dbReference type="EMBL" id="THJ31293.1"/>
    </source>
</evidence>
<dbReference type="InterPro" id="IPR000780">
    <property type="entry name" value="CheR_MeTrfase"/>
</dbReference>
<feature type="binding site" evidence="6">
    <location>
        <position position="127"/>
    </location>
    <ligand>
        <name>S-adenosyl-L-methionine</name>
        <dbReference type="ChEBI" id="CHEBI:59789"/>
    </ligand>
</feature>
<dbReference type="PIRSF" id="PIRSF000410">
    <property type="entry name" value="CheR"/>
    <property type="match status" value="1"/>
</dbReference>
<evidence type="ECO:0000256" key="2">
    <source>
        <dbReference type="ARBA" id="ARBA00022603"/>
    </source>
</evidence>
<feature type="domain" description="CheR-type methyltransferase" evidence="7">
    <location>
        <begin position="11"/>
        <end position="283"/>
    </location>
</feature>
<dbReference type="AlphaFoldDB" id="A0A4S5BK30"/>
<dbReference type="EMBL" id="SSWX01000025">
    <property type="protein sequence ID" value="THJ31293.1"/>
    <property type="molecule type" value="Genomic_DNA"/>
</dbReference>
<dbReference type="SUPFAM" id="SSF53335">
    <property type="entry name" value="S-adenosyl-L-methionine-dependent methyltransferases"/>
    <property type="match status" value="1"/>
</dbReference>
<organism evidence="8 9">
    <name type="scientific">Lampropedia aestuarii</name>
    <dbReference type="NCBI Taxonomy" id="2562762"/>
    <lineage>
        <taxon>Bacteria</taxon>
        <taxon>Pseudomonadati</taxon>
        <taxon>Pseudomonadota</taxon>
        <taxon>Betaproteobacteria</taxon>
        <taxon>Burkholderiales</taxon>
        <taxon>Comamonadaceae</taxon>
        <taxon>Lampropedia</taxon>
    </lineage>
</organism>
<comment type="caution">
    <text evidence="8">The sequence shown here is derived from an EMBL/GenBank/DDBJ whole genome shotgun (WGS) entry which is preliminary data.</text>
</comment>
<dbReference type="EC" id="2.1.1.80" evidence="5"/>
<dbReference type="SUPFAM" id="SSF47757">
    <property type="entry name" value="Chemotaxis receptor methyltransferase CheR, N-terminal domain"/>
    <property type="match status" value="1"/>
</dbReference>
<evidence type="ECO:0000256" key="1">
    <source>
        <dbReference type="ARBA" id="ARBA00001541"/>
    </source>
</evidence>
<dbReference type="InterPro" id="IPR050903">
    <property type="entry name" value="Bact_Chemotaxis_MeTrfase"/>
</dbReference>
<dbReference type="InterPro" id="IPR029063">
    <property type="entry name" value="SAM-dependent_MTases_sf"/>
</dbReference>
<dbReference type="Pfam" id="PF03705">
    <property type="entry name" value="CheR_N"/>
    <property type="match status" value="1"/>
</dbReference>
<dbReference type="PANTHER" id="PTHR24422:SF19">
    <property type="entry name" value="CHEMOTAXIS PROTEIN METHYLTRANSFERASE"/>
    <property type="match status" value="1"/>
</dbReference>
<keyword evidence="9" id="KW-1185">Reference proteome</keyword>
<feature type="binding site" evidence="6">
    <location>
        <begin position="229"/>
        <end position="230"/>
    </location>
    <ligand>
        <name>S-adenosyl-L-methionine</name>
        <dbReference type="ChEBI" id="CHEBI:59789"/>
    </ligand>
</feature>
<comment type="function">
    <text evidence="5">Methylation of the membrane-bound methyl-accepting chemotaxis proteins (MCP) to form gamma-glutamyl methyl ester residues in MCP.</text>
</comment>
<feature type="binding site" evidence="6">
    <location>
        <position position="90"/>
    </location>
    <ligand>
        <name>S-adenosyl-L-methionine</name>
        <dbReference type="ChEBI" id="CHEBI:59789"/>
    </ligand>
</feature>
<keyword evidence="4 5" id="KW-0949">S-adenosyl-L-methionine</keyword>
<evidence type="ECO:0000256" key="4">
    <source>
        <dbReference type="ARBA" id="ARBA00022691"/>
    </source>
</evidence>
<keyword evidence="3 5" id="KW-0808">Transferase</keyword>
<protein>
    <recommendedName>
        <fullName evidence="5">Chemotaxis protein methyltransferase</fullName>
        <ecNumber evidence="5">2.1.1.80</ecNumber>
    </recommendedName>
</protein>
<evidence type="ECO:0000256" key="3">
    <source>
        <dbReference type="ARBA" id="ARBA00022679"/>
    </source>
</evidence>
<feature type="binding site" evidence="6">
    <location>
        <begin position="210"/>
        <end position="211"/>
    </location>
    <ligand>
        <name>S-adenosyl-L-methionine</name>
        <dbReference type="ChEBI" id="CHEBI:59789"/>
    </ligand>
</feature>
<dbReference type="InterPro" id="IPR036804">
    <property type="entry name" value="CheR_N_sf"/>
</dbReference>
<dbReference type="Proteomes" id="UP000306236">
    <property type="component" value="Unassembled WGS sequence"/>
</dbReference>
<feature type="binding site" evidence="6">
    <location>
        <position position="94"/>
    </location>
    <ligand>
        <name>S-adenosyl-L-methionine</name>
        <dbReference type="ChEBI" id="CHEBI:59789"/>
    </ligand>
</feature>